<sequence>MSDSIYTHDFLLEPGVEIKQESPYELGPMSASVPIPHRRGDLGDFGVDLDLGLADNLAGSFHNLPSMQYGRLNFDTDSTSKIDTFKMDDDDIFQVDKADLILGPTLAELNANPDTLLDDLNFDDLLLPEESGYCIQIGGAMSGTRRAPHTIQANSIMPAESPCSPYGRAQLAFSPASMHSSASSSFAQPMNQMPELLLRMDGYCGEIALGQSVPASSVLPQFPTAIKPPQTQLSSSAPTHLTMDQIWQRREPRKHLLSTSSVAEAGSVSSLSGGLLSPGAGEFSQDEDDKDIESDEDSDRYEDLSSDESNDECSESKQSRSSAKKERYFWQYNVQAKGPKGQRLILKKQSEDPHILNSVTDPVFSPSCSVRGIKHSGKARKGDGNDLTPNPRKLYVIGKELDNLGKVINDMIPVSELPFNVRPKTRKEKNKLASRACRLKKKAQHEANKLKLFGLQQEHRRLLNGISQMKQVLTSRMTSGQNNVDWNSHITNIVNTATEVKIAGKTSEYVNEILENVKSGKNDGGINEV</sequence>
<comment type="caution">
    <text evidence="1">The sequence shown here is derived from an EMBL/GenBank/DDBJ whole genome shotgun (WGS) entry which is preliminary data.</text>
</comment>
<gene>
    <name evidence="1" type="ORF">K1T71_001293</name>
</gene>
<dbReference type="Proteomes" id="UP000824533">
    <property type="component" value="Linkage Group LG02"/>
</dbReference>
<organism evidence="1 2">
    <name type="scientific">Dendrolimus kikuchii</name>
    <dbReference type="NCBI Taxonomy" id="765133"/>
    <lineage>
        <taxon>Eukaryota</taxon>
        <taxon>Metazoa</taxon>
        <taxon>Ecdysozoa</taxon>
        <taxon>Arthropoda</taxon>
        <taxon>Hexapoda</taxon>
        <taxon>Insecta</taxon>
        <taxon>Pterygota</taxon>
        <taxon>Neoptera</taxon>
        <taxon>Endopterygota</taxon>
        <taxon>Lepidoptera</taxon>
        <taxon>Glossata</taxon>
        <taxon>Ditrysia</taxon>
        <taxon>Bombycoidea</taxon>
        <taxon>Lasiocampidae</taxon>
        <taxon>Dendrolimus</taxon>
    </lineage>
</organism>
<keyword evidence="2" id="KW-1185">Reference proteome</keyword>
<proteinExistence type="predicted"/>
<evidence type="ECO:0000313" key="2">
    <source>
        <dbReference type="Proteomes" id="UP000824533"/>
    </source>
</evidence>
<protein>
    <submittedName>
        <fullName evidence="1">Uncharacterized protein</fullName>
    </submittedName>
</protein>
<dbReference type="EMBL" id="CM034388">
    <property type="protein sequence ID" value="KAJ0183317.1"/>
    <property type="molecule type" value="Genomic_DNA"/>
</dbReference>
<accession>A0ACC1DHF1</accession>
<evidence type="ECO:0000313" key="1">
    <source>
        <dbReference type="EMBL" id="KAJ0183317.1"/>
    </source>
</evidence>
<reference evidence="1 2" key="1">
    <citation type="journal article" date="2021" name="Front. Genet.">
        <title>Chromosome-Level Genome Assembly Reveals Significant Gene Expansion in the Toll and IMD Signaling Pathways of Dendrolimus kikuchii.</title>
        <authorList>
            <person name="Zhou J."/>
            <person name="Wu P."/>
            <person name="Xiong Z."/>
            <person name="Liu N."/>
            <person name="Zhao N."/>
            <person name="Ji M."/>
            <person name="Qiu Y."/>
            <person name="Yang B."/>
        </authorList>
    </citation>
    <scope>NUCLEOTIDE SEQUENCE [LARGE SCALE GENOMIC DNA]</scope>
    <source>
        <strain evidence="1">Ann1</strain>
    </source>
</reference>
<name>A0ACC1DHF1_9NEOP</name>